<dbReference type="Proteomes" id="UP001324595">
    <property type="component" value="Unassembled WGS sequence"/>
</dbReference>
<dbReference type="PANTHER" id="PTHR11795:SF442">
    <property type="entry name" value="ABC TRANSPORTER ATP-BINDING PROTEIN"/>
    <property type="match status" value="1"/>
</dbReference>
<evidence type="ECO:0000256" key="2">
    <source>
        <dbReference type="ARBA" id="ARBA00022448"/>
    </source>
</evidence>
<evidence type="ECO:0000313" key="10">
    <source>
        <dbReference type="EMBL" id="MEB2664047.1"/>
    </source>
</evidence>
<dbReference type="InterPro" id="IPR001851">
    <property type="entry name" value="ABC_transp_permease"/>
</dbReference>
<evidence type="ECO:0000313" key="11">
    <source>
        <dbReference type="Proteomes" id="UP001324595"/>
    </source>
</evidence>
<dbReference type="CDD" id="cd06582">
    <property type="entry name" value="TM_PBP1_LivH_like"/>
    <property type="match status" value="1"/>
</dbReference>
<protein>
    <submittedName>
        <fullName evidence="10">Branched-chain amino acid ABC transporter permease</fullName>
    </submittedName>
</protein>
<dbReference type="GeneID" id="93203865"/>
<keyword evidence="2" id="KW-0813">Transport</keyword>
<gene>
    <name evidence="10" type="ORF">U5T69_12780</name>
</gene>
<evidence type="ECO:0000256" key="5">
    <source>
        <dbReference type="ARBA" id="ARBA00022970"/>
    </source>
</evidence>
<dbReference type="RefSeq" id="WP_010928358.1">
    <property type="nucleotide sequence ID" value="NZ_AP019378.2"/>
</dbReference>
<accession>A0ABU5X583</accession>
<evidence type="ECO:0000256" key="9">
    <source>
        <dbReference type="SAM" id="Phobius"/>
    </source>
</evidence>
<keyword evidence="3" id="KW-1003">Cell membrane</keyword>
<comment type="similarity">
    <text evidence="8">Belongs to the binding-protein-dependent transport system permease family. LivHM subfamily.</text>
</comment>
<keyword evidence="6 9" id="KW-1133">Transmembrane helix</keyword>
<keyword evidence="11" id="KW-1185">Reference proteome</keyword>
<evidence type="ECO:0000256" key="8">
    <source>
        <dbReference type="ARBA" id="ARBA00037998"/>
    </source>
</evidence>
<dbReference type="Pfam" id="PF02653">
    <property type="entry name" value="BPD_transp_2"/>
    <property type="match status" value="1"/>
</dbReference>
<keyword evidence="4 9" id="KW-0812">Transmembrane</keyword>
<evidence type="ECO:0000256" key="4">
    <source>
        <dbReference type="ARBA" id="ARBA00022692"/>
    </source>
</evidence>
<name>A0ABU5X583_BORPP</name>
<organism evidence="10 11">
    <name type="scientific">Bordetella parapertussis</name>
    <dbReference type="NCBI Taxonomy" id="519"/>
    <lineage>
        <taxon>Bacteria</taxon>
        <taxon>Pseudomonadati</taxon>
        <taxon>Pseudomonadota</taxon>
        <taxon>Betaproteobacteria</taxon>
        <taxon>Burkholderiales</taxon>
        <taxon>Alcaligenaceae</taxon>
        <taxon>Bordetella</taxon>
    </lineage>
</organism>
<feature type="transmembrane region" description="Helical" evidence="9">
    <location>
        <begin position="232"/>
        <end position="254"/>
    </location>
</feature>
<feature type="transmembrane region" description="Helical" evidence="9">
    <location>
        <begin position="196"/>
        <end position="220"/>
    </location>
</feature>
<evidence type="ECO:0000256" key="6">
    <source>
        <dbReference type="ARBA" id="ARBA00022989"/>
    </source>
</evidence>
<keyword evidence="5" id="KW-0029">Amino-acid transport</keyword>
<dbReference type="InterPro" id="IPR052157">
    <property type="entry name" value="BCAA_transport_permease"/>
</dbReference>
<reference evidence="10 11" key="1">
    <citation type="submission" date="2023-12" db="EMBL/GenBank/DDBJ databases">
        <title>Draft Genome Sequences of Bordetella parapertussis clinical Isolates from Colombia, 2023.</title>
        <authorList>
            <person name="Montilla E.A."/>
            <person name="Rojas F."/>
            <person name="Vargas M.N."/>
            <person name="Bonilla V."/>
            <person name="Duarte C."/>
        </authorList>
    </citation>
    <scope>NUCLEOTIDE SEQUENCE [LARGE SCALE GENOMIC DNA]</scope>
    <source>
        <strain evidence="10 11">320001806</strain>
    </source>
</reference>
<dbReference type="EMBL" id="JAXUBE010000041">
    <property type="protein sequence ID" value="MEB2664047.1"/>
    <property type="molecule type" value="Genomic_DNA"/>
</dbReference>
<evidence type="ECO:0000256" key="1">
    <source>
        <dbReference type="ARBA" id="ARBA00004651"/>
    </source>
</evidence>
<feature type="transmembrane region" description="Helical" evidence="9">
    <location>
        <begin position="25"/>
        <end position="44"/>
    </location>
</feature>
<feature type="transmembrane region" description="Helical" evidence="9">
    <location>
        <begin position="51"/>
        <end position="69"/>
    </location>
</feature>
<feature type="transmembrane region" description="Helical" evidence="9">
    <location>
        <begin position="75"/>
        <end position="94"/>
    </location>
</feature>
<proteinExistence type="inferred from homology"/>
<evidence type="ECO:0000256" key="3">
    <source>
        <dbReference type="ARBA" id="ARBA00022475"/>
    </source>
</evidence>
<comment type="caution">
    <text evidence="10">The sequence shown here is derived from an EMBL/GenBank/DDBJ whole genome shotgun (WGS) entry which is preliminary data.</text>
</comment>
<feature type="transmembrane region" description="Helical" evidence="9">
    <location>
        <begin position="266"/>
        <end position="285"/>
    </location>
</feature>
<feature type="transmembrane region" description="Helical" evidence="9">
    <location>
        <begin position="149"/>
        <end position="168"/>
    </location>
</feature>
<sequence length="295" mass="31728">MNIESILGIPINAFMGQLLMGLMNGAFYAMLSLGLAIIFGLLNVINFLHGAQFMVGAFIAWMLLAWAGLSYWVALLVAPLVVAIGAVFVERLFLRHLYRLDHLYGMLLTFGLMLMVEGLFRKSFGSSGLAYPNVIPGGMNLGFMFLPYYRAWVVAASLLVCQAIWLLIEKTRLGSYLRAATENPDMVRAFGIKVPVLLTLTYAFGAGLAGLAGVMAAPIYQVSPLMGSNLVILVFAVVVIGGMGSILGSILTGFSLGAIEGLTKLFYPQASATVIFLVMIIVLLIKPTGLFGKAK</sequence>
<keyword evidence="7 9" id="KW-0472">Membrane</keyword>
<comment type="subcellular location">
    <subcellularLocation>
        <location evidence="1">Cell membrane</location>
        <topology evidence="1">Multi-pass membrane protein</topology>
    </subcellularLocation>
</comment>
<feature type="transmembrane region" description="Helical" evidence="9">
    <location>
        <begin position="103"/>
        <end position="120"/>
    </location>
</feature>
<dbReference type="PANTHER" id="PTHR11795">
    <property type="entry name" value="BRANCHED-CHAIN AMINO ACID TRANSPORT SYSTEM PERMEASE PROTEIN LIVH"/>
    <property type="match status" value="1"/>
</dbReference>
<evidence type="ECO:0000256" key="7">
    <source>
        <dbReference type="ARBA" id="ARBA00023136"/>
    </source>
</evidence>